<dbReference type="NCBIfam" id="TIGR02326">
    <property type="entry name" value="transamin_PhnW"/>
    <property type="match status" value="1"/>
</dbReference>
<dbReference type="GO" id="GO:0019700">
    <property type="term" value="P:organic phosphonate catabolic process"/>
    <property type="evidence" value="ECO:0007669"/>
    <property type="project" value="InterPro"/>
</dbReference>
<keyword evidence="12" id="KW-1185">Reference proteome</keyword>
<dbReference type="GO" id="GO:0008453">
    <property type="term" value="F:alanine-glyoxylate transaminase activity"/>
    <property type="evidence" value="ECO:0007669"/>
    <property type="project" value="UniProtKB-EC"/>
</dbReference>
<dbReference type="OrthoDB" id="7403325at2759"/>
<reference evidence="11 12" key="1">
    <citation type="submission" date="2018-04" db="EMBL/GenBank/DDBJ databases">
        <authorList>
            <person name="Zhang X."/>
            <person name="Yuan J."/>
            <person name="Li F."/>
            <person name="Xiang J."/>
        </authorList>
    </citation>
    <scope>NUCLEOTIDE SEQUENCE [LARGE SCALE GENOMIC DNA]</scope>
    <source>
        <tissue evidence="11">Muscle</tissue>
    </source>
</reference>
<evidence type="ECO:0000313" key="11">
    <source>
        <dbReference type="EMBL" id="ROT71402.1"/>
    </source>
</evidence>
<reference evidence="11 12" key="2">
    <citation type="submission" date="2019-01" db="EMBL/GenBank/DDBJ databases">
        <title>The decoding of complex shrimp genome reveals the adaptation for benthos swimmer, frequently molting mechanism and breeding impact on genome.</title>
        <authorList>
            <person name="Sun Y."/>
            <person name="Gao Y."/>
            <person name="Yu Y."/>
        </authorList>
    </citation>
    <scope>NUCLEOTIDE SEQUENCE [LARGE SCALE GENOMIC DNA]</scope>
    <source>
        <tissue evidence="11">Muscle</tissue>
    </source>
</reference>
<evidence type="ECO:0000256" key="9">
    <source>
        <dbReference type="PIRSR" id="PIRSR000524-50"/>
    </source>
</evidence>
<dbReference type="NCBIfam" id="NF010006">
    <property type="entry name" value="PRK13479.1"/>
    <property type="match status" value="1"/>
</dbReference>
<dbReference type="InterPro" id="IPR015424">
    <property type="entry name" value="PyrdxlP-dep_Trfase"/>
</dbReference>
<evidence type="ECO:0000256" key="4">
    <source>
        <dbReference type="ARBA" id="ARBA00022898"/>
    </source>
</evidence>
<dbReference type="PANTHER" id="PTHR42778">
    <property type="entry name" value="2-AMINOETHYLPHOSPHONATE--PYRUVATE TRANSAMINASE"/>
    <property type="match status" value="1"/>
</dbReference>
<feature type="modified residue" description="N6-(pyridoxal phosphate)lysine" evidence="9">
    <location>
        <position position="198"/>
    </location>
</feature>
<dbReference type="InterPro" id="IPR012703">
    <property type="entry name" value="NH2EtPonate_pyrv_transaminase"/>
</dbReference>
<dbReference type="InterPro" id="IPR024169">
    <property type="entry name" value="SP_NH2Trfase/AEP_transaminase"/>
</dbReference>
<sequence length="376" mass="41511">MEASFKEKKLFTPGPLCCSRSVKEAMLVDVGSRDSYFVSCVKEIRQRLLEIAQLSEAEYTAIPLQGSGTYCVEAVLQTTSPRQGAKVLVLANGAYGRRMGQMCAWAGLEVRLEEFPEDQRLDLAKVEALLRNESFTTVAVVHCETSTGIINPVEDVARLVASLQPGAAMVVDAMSSFGAVPLDISGSGIDYVVSSANKCLEGVPGFSFAICRTKHLLSCKGNCRVLSLDLVDQHSALERSGQFRFTPATHAMLAFRQALREYASSGGLEGRAKRYQENRSILRVGMKRLGFRELLKEEDAGYIITSFHFLQHERFDFPKLYSRLSDKGQVIYPGKVTNADCFRIGNIGHLFPDDVRTFLGHLEDVLKEMGLPVPLP</sequence>
<feature type="binding site" evidence="8">
    <location>
        <position position="343"/>
    </location>
    <ligand>
        <name>substrate</name>
    </ligand>
</feature>
<dbReference type="Gene3D" id="3.90.1150.10">
    <property type="entry name" value="Aspartate Aminotransferase, domain 1"/>
    <property type="match status" value="1"/>
</dbReference>
<dbReference type="InterPro" id="IPR015421">
    <property type="entry name" value="PyrdxlP-dep_Trfase_major"/>
</dbReference>
<keyword evidence="3" id="KW-0808">Transferase</keyword>
<gene>
    <name evidence="11" type="ORF">C7M84_010278</name>
</gene>
<dbReference type="GO" id="GO:0047304">
    <property type="term" value="F:2-aminoethylphosphonate-pyruvate transaminase activity"/>
    <property type="evidence" value="ECO:0007669"/>
    <property type="project" value="UniProtKB-EC"/>
</dbReference>
<organism evidence="11 12">
    <name type="scientific">Penaeus vannamei</name>
    <name type="common">Whiteleg shrimp</name>
    <name type="synonym">Litopenaeus vannamei</name>
    <dbReference type="NCBI Taxonomy" id="6689"/>
    <lineage>
        <taxon>Eukaryota</taxon>
        <taxon>Metazoa</taxon>
        <taxon>Ecdysozoa</taxon>
        <taxon>Arthropoda</taxon>
        <taxon>Crustacea</taxon>
        <taxon>Multicrustacea</taxon>
        <taxon>Malacostraca</taxon>
        <taxon>Eumalacostraca</taxon>
        <taxon>Eucarida</taxon>
        <taxon>Decapoda</taxon>
        <taxon>Dendrobranchiata</taxon>
        <taxon>Penaeoidea</taxon>
        <taxon>Penaeidae</taxon>
        <taxon>Penaeus</taxon>
    </lineage>
</organism>
<dbReference type="AlphaFoldDB" id="A0A423T4F4"/>
<dbReference type="Pfam" id="PF00266">
    <property type="entry name" value="Aminotran_5"/>
    <property type="match status" value="1"/>
</dbReference>
<dbReference type="Gene3D" id="3.40.640.10">
    <property type="entry name" value="Type I PLP-dependent aspartate aminotransferase-like (Major domain)"/>
    <property type="match status" value="1"/>
</dbReference>
<evidence type="ECO:0000256" key="2">
    <source>
        <dbReference type="ARBA" id="ARBA00022576"/>
    </source>
</evidence>
<feature type="domain" description="Aminotransferase class V" evidence="10">
    <location>
        <begin position="40"/>
        <end position="316"/>
    </location>
</feature>
<keyword evidence="5" id="KW-0670">Pyruvate</keyword>
<dbReference type="SUPFAM" id="SSF53383">
    <property type="entry name" value="PLP-dependent transferases"/>
    <property type="match status" value="1"/>
</dbReference>
<evidence type="ECO:0000313" key="12">
    <source>
        <dbReference type="Proteomes" id="UP000283509"/>
    </source>
</evidence>
<evidence type="ECO:0000259" key="10">
    <source>
        <dbReference type="Pfam" id="PF00266"/>
    </source>
</evidence>
<proteinExistence type="inferred from homology"/>
<comment type="caution">
    <text evidence="11">The sequence shown here is derived from an EMBL/GenBank/DDBJ whole genome shotgun (WGS) entry which is preliminary data.</text>
</comment>
<evidence type="ECO:0000256" key="3">
    <source>
        <dbReference type="ARBA" id="ARBA00022679"/>
    </source>
</evidence>
<dbReference type="NCBIfam" id="TIGR03301">
    <property type="entry name" value="PhnW-AepZ"/>
    <property type="match status" value="1"/>
</dbReference>
<accession>A0A423T4F4</accession>
<evidence type="ECO:0000256" key="7">
    <source>
        <dbReference type="PIRNR" id="PIRNR000524"/>
    </source>
</evidence>
<comment type="cofactor">
    <cofactor evidence="1 7 9">
        <name>pyridoxal 5'-phosphate</name>
        <dbReference type="ChEBI" id="CHEBI:597326"/>
    </cofactor>
</comment>
<dbReference type="PIRSF" id="PIRSF000524">
    <property type="entry name" value="SPT"/>
    <property type="match status" value="1"/>
</dbReference>
<name>A0A423T4F4_PENVA</name>
<dbReference type="InterPro" id="IPR000192">
    <property type="entry name" value="Aminotrans_V_dom"/>
</dbReference>
<dbReference type="EC" id="2.6.1.44" evidence="7"/>
<evidence type="ECO:0000256" key="5">
    <source>
        <dbReference type="ARBA" id="ARBA00023317"/>
    </source>
</evidence>
<evidence type="ECO:0000256" key="6">
    <source>
        <dbReference type="ARBA" id="ARBA00049460"/>
    </source>
</evidence>
<comment type="catalytic activity">
    <reaction evidence="6">
        <text>(2-aminoethyl)phosphonate + pyruvate = phosphonoacetaldehyde + L-alanine</text>
        <dbReference type="Rhea" id="RHEA:17021"/>
        <dbReference type="ChEBI" id="CHEBI:15361"/>
        <dbReference type="ChEBI" id="CHEBI:57418"/>
        <dbReference type="ChEBI" id="CHEBI:57972"/>
        <dbReference type="ChEBI" id="CHEBI:58383"/>
        <dbReference type="EC" id="2.6.1.37"/>
    </reaction>
</comment>
<comment type="similarity">
    <text evidence="7">Belongs to the class-V pyridoxal-phosphate-dependent aminotransferase family.</text>
</comment>
<keyword evidence="2" id="KW-0032">Aminotransferase</keyword>
<evidence type="ECO:0000256" key="1">
    <source>
        <dbReference type="ARBA" id="ARBA00001933"/>
    </source>
</evidence>
<evidence type="ECO:0000256" key="8">
    <source>
        <dbReference type="PIRSR" id="PIRSR000524-1"/>
    </source>
</evidence>
<keyword evidence="4 7" id="KW-0663">Pyridoxal phosphate</keyword>
<protein>
    <recommendedName>
        <fullName evidence="7">Alanine--glyoxylate aminotransferase</fullName>
        <ecNumber evidence="7">2.6.1.44</ecNumber>
    </recommendedName>
</protein>
<comment type="catalytic activity">
    <reaction evidence="7">
        <text>glyoxylate + L-alanine = glycine + pyruvate</text>
        <dbReference type="Rhea" id="RHEA:24248"/>
        <dbReference type="ChEBI" id="CHEBI:15361"/>
        <dbReference type="ChEBI" id="CHEBI:36655"/>
        <dbReference type="ChEBI" id="CHEBI:57305"/>
        <dbReference type="ChEBI" id="CHEBI:57972"/>
        <dbReference type="EC" id="2.6.1.44"/>
    </reaction>
</comment>
<dbReference type="EMBL" id="QCYY01002301">
    <property type="protein sequence ID" value="ROT71402.1"/>
    <property type="molecule type" value="Genomic_DNA"/>
</dbReference>
<dbReference type="STRING" id="6689.A0A423T4F4"/>
<dbReference type="Proteomes" id="UP000283509">
    <property type="component" value="Unassembled WGS sequence"/>
</dbReference>
<dbReference type="HAMAP" id="MF_01376">
    <property type="entry name" value="PhnW_aminotrans_5"/>
    <property type="match status" value="1"/>
</dbReference>
<dbReference type="PANTHER" id="PTHR42778:SF1">
    <property type="entry name" value="2-AMINOETHYLPHOSPHONATE--PYRUVATE TRANSAMINASE"/>
    <property type="match status" value="1"/>
</dbReference>
<dbReference type="InterPro" id="IPR015422">
    <property type="entry name" value="PyrdxlP-dep_Trfase_small"/>
</dbReference>